<accession>A0A840UWM9</accession>
<dbReference type="SUPFAM" id="SSF142433">
    <property type="entry name" value="CinA-like"/>
    <property type="match status" value="1"/>
</dbReference>
<dbReference type="EMBL" id="JACHFD010000001">
    <property type="protein sequence ID" value="MBB5350135.1"/>
    <property type="molecule type" value="Genomic_DNA"/>
</dbReference>
<sequence>MNIEILNTGSELLLGTRLNTHGQWMGQELFKLGLRVSRLVTVPDGEAIHGALDEAVRRADVVLVTGGLGPTSDDITREAAAGVAGIELIEDEAALRSLEAFFAQRGRPMAPDNRKQAQVPVGAEVLPNPHGTAPGIYIPPRLNQAANCAVFLLPGPPRELYPMWAAEVVPKLRALSGGGFRSEMRQMTFAGVGESDLHQEVDTDLAQIEGLEVGYCARLGEVDVRLIGSQEAIDVGRARVMQSFSQQCFSEAGESLEEVVVKAMRVAGLKLATAESCTGGLIASRVTDVPGASAVLTHGWVTYANEAKMAELGVPAEVLAEHGAVSEAVAAAMAEGALKASGADLAVAVTGIAGPEGGSEEKPVGTVFLGVAEQGKAPRVVRQMHPRDRRGFKRMVSQSALDLIRQAVAKHEESNLIADSP</sequence>
<evidence type="ECO:0000256" key="1">
    <source>
        <dbReference type="HAMAP-Rule" id="MF_00226"/>
    </source>
</evidence>
<dbReference type="NCBIfam" id="TIGR00200">
    <property type="entry name" value="cinA_nterm"/>
    <property type="match status" value="1"/>
</dbReference>
<dbReference type="CDD" id="cd00885">
    <property type="entry name" value="cinA"/>
    <property type="match status" value="1"/>
</dbReference>
<dbReference type="GO" id="GO:0016787">
    <property type="term" value="F:hydrolase activity"/>
    <property type="evidence" value="ECO:0007669"/>
    <property type="project" value="UniProtKB-KW"/>
</dbReference>
<comment type="caution">
    <text evidence="3">The sequence shown here is derived from an EMBL/GenBank/DDBJ whole genome shotgun (WGS) entry which is preliminary data.</text>
</comment>
<dbReference type="RefSeq" id="WP_343076005.1">
    <property type="nucleotide sequence ID" value="NZ_JACHFD010000001.1"/>
</dbReference>
<dbReference type="InterPro" id="IPR036425">
    <property type="entry name" value="MoaB/Mog-like_dom_sf"/>
</dbReference>
<name>A0A840UWM9_9BACT</name>
<dbReference type="InterPro" id="IPR036653">
    <property type="entry name" value="CinA-like_C"/>
</dbReference>
<keyword evidence="3" id="KW-0378">Hydrolase</keyword>
<dbReference type="PIRSF" id="PIRSF006728">
    <property type="entry name" value="CinA"/>
    <property type="match status" value="1"/>
</dbReference>
<dbReference type="InterPro" id="IPR050101">
    <property type="entry name" value="CinA"/>
</dbReference>
<dbReference type="NCBIfam" id="TIGR00199">
    <property type="entry name" value="PncC_domain"/>
    <property type="match status" value="1"/>
</dbReference>
<dbReference type="Pfam" id="PF02464">
    <property type="entry name" value="CinA"/>
    <property type="match status" value="1"/>
</dbReference>
<organism evidence="3 4">
    <name type="scientific">Haloferula luteola</name>
    <dbReference type="NCBI Taxonomy" id="595692"/>
    <lineage>
        <taxon>Bacteria</taxon>
        <taxon>Pseudomonadati</taxon>
        <taxon>Verrucomicrobiota</taxon>
        <taxon>Verrucomicrobiia</taxon>
        <taxon>Verrucomicrobiales</taxon>
        <taxon>Verrucomicrobiaceae</taxon>
        <taxon>Haloferula</taxon>
    </lineage>
</organism>
<dbReference type="SUPFAM" id="SSF53218">
    <property type="entry name" value="Molybdenum cofactor biosynthesis proteins"/>
    <property type="match status" value="1"/>
</dbReference>
<dbReference type="InterPro" id="IPR008136">
    <property type="entry name" value="CinA_C"/>
</dbReference>
<keyword evidence="4" id="KW-1185">Reference proteome</keyword>
<protein>
    <recommendedName>
        <fullName evidence="1">CinA-like protein</fullName>
    </recommendedName>
</protein>
<dbReference type="InterPro" id="IPR008135">
    <property type="entry name" value="Competence-induced_CinA"/>
</dbReference>
<dbReference type="InterPro" id="IPR001453">
    <property type="entry name" value="MoaB/Mog_dom"/>
</dbReference>
<dbReference type="PANTHER" id="PTHR13939:SF0">
    <property type="entry name" value="NMN AMIDOHYDROLASE-LIKE PROTEIN YFAY"/>
    <property type="match status" value="1"/>
</dbReference>
<dbReference type="HAMAP" id="MF_00226_B">
    <property type="entry name" value="CinA_B"/>
    <property type="match status" value="1"/>
</dbReference>
<evidence type="ECO:0000313" key="4">
    <source>
        <dbReference type="Proteomes" id="UP000557717"/>
    </source>
</evidence>
<comment type="similarity">
    <text evidence="1">Belongs to the CinA family.</text>
</comment>
<gene>
    <name evidence="3" type="ORF">HNR46_000356</name>
</gene>
<proteinExistence type="inferred from homology"/>
<dbReference type="NCBIfam" id="NF001813">
    <property type="entry name" value="PRK00549.1"/>
    <property type="match status" value="1"/>
</dbReference>
<dbReference type="SMART" id="SM00852">
    <property type="entry name" value="MoCF_biosynth"/>
    <property type="match status" value="1"/>
</dbReference>
<dbReference type="Proteomes" id="UP000557717">
    <property type="component" value="Unassembled WGS sequence"/>
</dbReference>
<feature type="domain" description="MoaB/Mog" evidence="2">
    <location>
        <begin position="4"/>
        <end position="175"/>
    </location>
</feature>
<reference evidence="3 4" key="1">
    <citation type="submission" date="2020-08" db="EMBL/GenBank/DDBJ databases">
        <title>Genomic Encyclopedia of Type Strains, Phase IV (KMG-IV): sequencing the most valuable type-strain genomes for metagenomic binning, comparative biology and taxonomic classification.</title>
        <authorList>
            <person name="Goeker M."/>
        </authorList>
    </citation>
    <scope>NUCLEOTIDE SEQUENCE [LARGE SCALE GENOMIC DNA]</scope>
    <source>
        <strain evidence="3 4">YC6886</strain>
    </source>
</reference>
<dbReference type="AlphaFoldDB" id="A0A840UWM9"/>
<dbReference type="Pfam" id="PF00994">
    <property type="entry name" value="MoCF_biosynth"/>
    <property type="match status" value="1"/>
</dbReference>
<evidence type="ECO:0000259" key="2">
    <source>
        <dbReference type="SMART" id="SM00852"/>
    </source>
</evidence>
<evidence type="ECO:0000313" key="3">
    <source>
        <dbReference type="EMBL" id="MBB5350135.1"/>
    </source>
</evidence>
<dbReference type="PANTHER" id="PTHR13939">
    <property type="entry name" value="NICOTINAMIDE-NUCLEOTIDE AMIDOHYDROLASE PNCC"/>
    <property type="match status" value="1"/>
</dbReference>
<dbReference type="Gene3D" id="3.90.950.20">
    <property type="entry name" value="CinA-like"/>
    <property type="match status" value="1"/>
</dbReference>
<dbReference type="Gene3D" id="3.40.980.10">
    <property type="entry name" value="MoaB/Mog-like domain"/>
    <property type="match status" value="1"/>
</dbReference>